<proteinExistence type="predicted"/>
<feature type="compositionally biased region" description="Basic and acidic residues" evidence="1">
    <location>
        <begin position="69"/>
        <end position="84"/>
    </location>
</feature>
<name>A0A0F9UGW9_9ZZZZ</name>
<gene>
    <name evidence="2" type="ORF">LCGC14_0267880</name>
</gene>
<protein>
    <submittedName>
        <fullName evidence="2">Uncharacterized protein</fullName>
    </submittedName>
</protein>
<dbReference type="EMBL" id="LAZR01000146">
    <property type="protein sequence ID" value="KKN86612.1"/>
    <property type="molecule type" value="Genomic_DNA"/>
</dbReference>
<sequence length="416" mass="48111">MICGAHKGVFTGEAHPFQLEGKPVILCTECFEGFSQTNQDELIRVNEESERLRDAGEYTTGRVGRDRRRTTEQIEAQDDRNRQRGERRRLRAMERAEQDEDDRIRETQVGRVAPNREQLEDPLPQEYTRSHRSWSSEPYTRPNQPPVPFVDTEVTDTERAEQLARQTIFALTTGGIPADFPLVPVGSNQPDHRIQLAPVAGSTDRRVANHMIRIKAILREEEIIPDYPPFFATQTPQFIEDFFDTIYPGLTEAGHDERMRRFRSLIDHPNKDNPEFFKTYLENHINDAERTIRPPVYSKIHMFANGPHGELAAPNLIFDKASYLQIDPGNRLRFITYDTDNMELMRLFYRDINFGRSYIIKTFSPTVHGHHTSWYQYDDYVIDDGIWLTDSNGVDVIGLMILFNAPTTTIPEALIV</sequence>
<evidence type="ECO:0000256" key="1">
    <source>
        <dbReference type="SAM" id="MobiDB-lite"/>
    </source>
</evidence>
<reference evidence="2" key="1">
    <citation type="journal article" date="2015" name="Nature">
        <title>Complex archaea that bridge the gap between prokaryotes and eukaryotes.</title>
        <authorList>
            <person name="Spang A."/>
            <person name="Saw J.H."/>
            <person name="Jorgensen S.L."/>
            <person name="Zaremba-Niedzwiedzka K."/>
            <person name="Martijn J."/>
            <person name="Lind A.E."/>
            <person name="van Eijk R."/>
            <person name="Schleper C."/>
            <person name="Guy L."/>
            <person name="Ettema T.J."/>
        </authorList>
    </citation>
    <scope>NUCLEOTIDE SEQUENCE</scope>
</reference>
<accession>A0A0F9UGW9</accession>
<dbReference type="AlphaFoldDB" id="A0A0F9UGW9"/>
<organism evidence="2">
    <name type="scientific">marine sediment metagenome</name>
    <dbReference type="NCBI Taxonomy" id="412755"/>
    <lineage>
        <taxon>unclassified sequences</taxon>
        <taxon>metagenomes</taxon>
        <taxon>ecological metagenomes</taxon>
    </lineage>
</organism>
<evidence type="ECO:0000313" key="2">
    <source>
        <dbReference type="EMBL" id="KKN86612.1"/>
    </source>
</evidence>
<comment type="caution">
    <text evidence="2">The sequence shown here is derived from an EMBL/GenBank/DDBJ whole genome shotgun (WGS) entry which is preliminary data.</text>
</comment>
<feature type="compositionally biased region" description="Basic and acidic residues" evidence="1">
    <location>
        <begin position="91"/>
        <end position="108"/>
    </location>
</feature>
<feature type="region of interest" description="Disordered" evidence="1">
    <location>
        <begin position="53"/>
        <end position="149"/>
    </location>
</feature>
<feature type="compositionally biased region" description="Polar residues" evidence="1">
    <location>
        <begin position="133"/>
        <end position="142"/>
    </location>
</feature>